<dbReference type="HOGENOM" id="CLU_094206_1_0_6"/>
<evidence type="ECO:0000313" key="2">
    <source>
        <dbReference type="Proteomes" id="UP000002334"/>
    </source>
</evidence>
<dbReference type="AlphaFoldDB" id="C4K4X4"/>
<dbReference type="STRING" id="572265.HDEF_0904"/>
<protein>
    <submittedName>
        <fullName evidence="1">Phage tail assembly chaperone</fullName>
    </submittedName>
</protein>
<dbReference type="Pfam" id="PF02413">
    <property type="entry name" value="Caudo_TAP"/>
    <property type="match status" value="1"/>
</dbReference>
<keyword evidence="2" id="KW-1185">Reference proteome</keyword>
<dbReference type="RefSeq" id="WP_015873432.1">
    <property type="nucleotide sequence ID" value="NC_012751.1"/>
</dbReference>
<dbReference type="InterPro" id="IPR003458">
    <property type="entry name" value="Phage_T4_Gp38_tail_assem"/>
</dbReference>
<proteinExistence type="predicted"/>
<dbReference type="eggNOG" id="COG2110">
    <property type="taxonomic scope" value="Bacteria"/>
</dbReference>
<gene>
    <name evidence="1" type="ordered locus">HDEF_0904</name>
</gene>
<dbReference type="KEGG" id="hde:HDEF_0904"/>
<name>C4K4X4_HAMD5</name>
<dbReference type="GeneID" id="66260726"/>
<sequence>MKMYKNFNKTDIEALSEKQRELKYNINASYLQDENGDDWYDLQKTFQPDTFKVMFDEKNTVVSIARDASTLFPLNCNIVELDSLPEGAENNGEWIFDGHQVVRGTYTEAERTRQAAREKEKWMDRASKAIGPLADAVELGIATEQEVQALKNWKAYRVALHRLDPKAGEITWPEVPRG</sequence>
<evidence type="ECO:0000313" key="1">
    <source>
        <dbReference type="EMBL" id="ACQ67617.1"/>
    </source>
</evidence>
<dbReference type="EMBL" id="CP001277">
    <property type="protein sequence ID" value="ACQ67617.1"/>
    <property type="molecule type" value="Genomic_DNA"/>
</dbReference>
<accession>C4K4X4</accession>
<organism evidence="1 2">
    <name type="scientific">Hamiltonella defensa subsp. Acyrthosiphon pisum (strain 5AT)</name>
    <dbReference type="NCBI Taxonomy" id="572265"/>
    <lineage>
        <taxon>Bacteria</taxon>
        <taxon>Pseudomonadati</taxon>
        <taxon>Pseudomonadota</taxon>
        <taxon>Gammaproteobacteria</taxon>
        <taxon>Enterobacterales</taxon>
        <taxon>Enterobacteriaceae</taxon>
        <taxon>aphid secondary symbionts</taxon>
        <taxon>Candidatus Williamhamiltonella</taxon>
    </lineage>
</organism>
<reference evidence="1 2" key="1">
    <citation type="journal article" date="2009" name="Proc. Natl. Acad. Sci. U.S.A.">
        <title>Hamiltonella defensa, genome evolution of protective bacterial endosymbiont from pathogenic ancestors.</title>
        <authorList>
            <person name="Degnan P.H."/>
            <person name="Yu Y."/>
            <person name="Sisneros N."/>
            <person name="Wing R.A."/>
            <person name="Moran N.A."/>
        </authorList>
    </citation>
    <scope>NUCLEOTIDE SEQUENCE [LARGE SCALE GENOMIC DNA]</scope>
    <source>
        <strain evidence="2">5AT</strain>
    </source>
</reference>
<dbReference type="Proteomes" id="UP000002334">
    <property type="component" value="Chromosome"/>
</dbReference>